<evidence type="ECO:0000313" key="3">
    <source>
        <dbReference type="EMBL" id="TCO64494.1"/>
    </source>
</evidence>
<protein>
    <submittedName>
        <fullName evidence="3">Uncharacterized protein</fullName>
    </submittedName>
</protein>
<dbReference type="RefSeq" id="WP_243726560.1">
    <property type="nucleotide sequence ID" value="NZ_SLWS01000001.1"/>
</dbReference>
<keyword evidence="2" id="KW-1133">Transmembrane helix</keyword>
<evidence type="ECO:0000256" key="1">
    <source>
        <dbReference type="SAM" id="MobiDB-lite"/>
    </source>
</evidence>
<feature type="compositionally biased region" description="Basic and acidic residues" evidence="1">
    <location>
        <begin position="1"/>
        <end position="15"/>
    </location>
</feature>
<dbReference type="Proteomes" id="UP000295680">
    <property type="component" value="Unassembled WGS sequence"/>
</dbReference>
<feature type="region of interest" description="Disordered" evidence="1">
    <location>
        <begin position="167"/>
        <end position="222"/>
    </location>
</feature>
<evidence type="ECO:0000256" key="2">
    <source>
        <dbReference type="SAM" id="Phobius"/>
    </source>
</evidence>
<reference evidence="3 4" key="1">
    <citation type="submission" date="2019-03" db="EMBL/GenBank/DDBJ databases">
        <title>Genomic Encyclopedia of Type Strains, Phase IV (KMG-IV): sequencing the most valuable type-strain genomes for metagenomic binning, comparative biology and taxonomic classification.</title>
        <authorList>
            <person name="Goeker M."/>
        </authorList>
    </citation>
    <scope>NUCLEOTIDE SEQUENCE [LARGE SCALE GENOMIC DNA]</scope>
    <source>
        <strain evidence="3 4">DSM 45934</strain>
    </source>
</reference>
<dbReference type="EMBL" id="SLWS01000001">
    <property type="protein sequence ID" value="TCO64494.1"/>
    <property type="molecule type" value="Genomic_DNA"/>
</dbReference>
<proteinExistence type="predicted"/>
<feature type="compositionally biased region" description="Polar residues" evidence="1">
    <location>
        <begin position="172"/>
        <end position="189"/>
    </location>
</feature>
<feature type="transmembrane region" description="Helical" evidence="2">
    <location>
        <begin position="79"/>
        <end position="99"/>
    </location>
</feature>
<feature type="region of interest" description="Disordered" evidence="1">
    <location>
        <begin position="1"/>
        <end position="60"/>
    </location>
</feature>
<keyword evidence="2" id="KW-0472">Membrane</keyword>
<feature type="compositionally biased region" description="Gly residues" evidence="1">
    <location>
        <begin position="191"/>
        <end position="222"/>
    </location>
</feature>
<dbReference type="AlphaFoldDB" id="A0A4R2JXA1"/>
<evidence type="ECO:0000313" key="4">
    <source>
        <dbReference type="Proteomes" id="UP000295680"/>
    </source>
</evidence>
<feature type="compositionally biased region" description="Basic and acidic residues" evidence="1">
    <location>
        <begin position="50"/>
        <end position="60"/>
    </location>
</feature>
<keyword evidence="2" id="KW-0812">Transmembrane</keyword>
<name>A0A4R2JXA1_9PSEU</name>
<accession>A0A4R2JXA1</accession>
<organism evidence="3 4">
    <name type="scientific">Actinocrispum wychmicini</name>
    <dbReference type="NCBI Taxonomy" id="1213861"/>
    <lineage>
        <taxon>Bacteria</taxon>
        <taxon>Bacillati</taxon>
        <taxon>Actinomycetota</taxon>
        <taxon>Actinomycetes</taxon>
        <taxon>Pseudonocardiales</taxon>
        <taxon>Pseudonocardiaceae</taxon>
        <taxon>Actinocrispum</taxon>
    </lineage>
</organism>
<keyword evidence="4" id="KW-1185">Reference proteome</keyword>
<gene>
    <name evidence="3" type="ORF">EV192_101270</name>
</gene>
<sequence>MTDNHDDTEPTKDAGESGAAEPEQPKPRRGSMRYQDESTTPREPTLAEQRAMRRAEQEEAERQVAVVDAERKSLGRRRVMIGTGVVVGLAATVAVWYAAAPKGEVTASCVDDSSTLSGDENICTEDYVNSHGGYYSGGFFFLPYPGGVRQYHYYYGGSPNPVTHQMAGGSTVAPSGRTTVKTPSGTTVQRGGFGVKSGTSAGTGGGKSGSSGGGSGGKSGGS</sequence>
<comment type="caution">
    <text evidence="3">The sequence shown here is derived from an EMBL/GenBank/DDBJ whole genome shotgun (WGS) entry which is preliminary data.</text>
</comment>